<keyword evidence="3" id="KW-1185">Reference proteome</keyword>
<keyword evidence="4" id="KW-0418">Kinase</keyword>
<dbReference type="SUPFAM" id="SSF56112">
    <property type="entry name" value="Protein kinase-like (PK-like)"/>
    <property type="match status" value="1"/>
</dbReference>
<sequence>MGCFRVSKSKKKNHAQSVHDKRVKSKEIVPTMLPEPQICIRTLQSAPPSFNTRVKPVQPANGAAGSRVRTLSAPSTLDVAEQDALSSVEYDEAEESIGRFGMNKEQRSPSPQPLPLPSPQIIVALKKTGSFKSVVSSGPLYASGPLPLPPVGAVRNFSFEEISAACHNFSAESCVSETSSLMYKASFGDDASTSKKFEATVTCRHPSNQGFKEFVSEVSTLASLQHPNICKLLGFHAHEGSGQRMLVYERLFHGSLDRLLYGRSDGPPIDWNTRIKIALCAAQGLTFLHEEGPFQAMYNDFSTANIQIDKDFSAKLSGYGCVGQVPTPESEISNNSVAAAYLPTETLERGLLTPKSNVWSFGVVLLELLTGRRNLDSRYPKEERNLVKWSRPFLADDGRLSLIMDSQLKGRFPTKAARTVADIAQKCLQKDPSERPTMRNVVEHLKTIQNLKQSSRFPLQEPTASPAKQMLRSPSLDGFISPAAARLSFSPSPPSGVHPSLSPGAKTFTPTLPSRLCSTLSFEDFDRQERRKSSASSLRRPRIEGY</sequence>
<dbReference type="GO" id="GO:0004672">
    <property type="term" value="F:protein kinase activity"/>
    <property type="evidence" value="ECO:0007669"/>
    <property type="project" value="InterPro"/>
</dbReference>
<dbReference type="GeneID" id="111452945"/>
<evidence type="ECO:0000313" key="3">
    <source>
        <dbReference type="Proteomes" id="UP000504609"/>
    </source>
</evidence>
<gene>
    <name evidence="4" type="primary">LOC111452945</name>
</gene>
<reference evidence="4" key="1">
    <citation type="submission" date="2025-08" db="UniProtKB">
        <authorList>
            <consortium name="RefSeq"/>
        </authorList>
    </citation>
    <scope>IDENTIFICATION</scope>
    <source>
        <tissue evidence="4">Young leaves</tissue>
    </source>
</reference>
<dbReference type="PROSITE" id="PS50011">
    <property type="entry name" value="PROTEIN_KINASE_DOM"/>
    <property type="match status" value="1"/>
</dbReference>
<dbReference type="KEGG" id="cmos:111452945"/>
<evidence type="ECO:0000313" key="4">
    <source>
        <dbReference type="RefSeq" id="XP_022949602.1"/>
    </source>
</evidence>
<dbReference type="Proteomes" id="UP000504609">
    <property type="component" value="Unplaced"/>
</dbReference>
<dbReference type="InterPro" id="IPR050823">
    <property type="entry name" value="Plant_Ser_Thr_Prot_Kinase"/>
</dbReference>
<evidence type="ECO:0000259" key="2">
    <source>
        <dbReference type="PROSITE" id="PS50011"/>
    </source>
</evidence>
<dbReference type="SMR" id="A0A6J1GCK4"/>
<feature type="region of interest" description="Disordered" evidence="1">
    <location>
        <begin position="1"/>
        <end position="24"/>
    </location>
</feature>
<feature type="domain" description="Protein kinase" evidence="2">
    <location>
        <begin position="120"/>
        <end position="447"/>
    </location>
</feature>
<organism evidence="3 4">
    <name type="scientific">Cucurbita moschata</name>
    <name type="common">Winter crookneck squash</name>
    <name type="synonym">Cucurbita pepo var. moschata</name>
    <dbReference type="NCBI Taxonomy" id="3662"/>
    <lineage>
        <taxon>Eukaryota</taxon>
        <taxon>Viridiplantae</taxon>
        <taxon>Streptophyta</taxon>
        <taxon>Embryophyta</taxon>
        <taxon>Tracheophyta</taxon>
        <taxon>Spermatophyta</taxon>
        <taxon>Magnoliopsida</taxon>
        <taxon>eudicotyledons</taxon>
        <taxon>Gunneridae</taxon>
        <taxon>Pentapetalae</taxon>
        <taxon>rosids</taxon>
        <taxon>fabids</taxon>
        <taxon>Cucurbitales</taxon>
        <taxon>Cucurbitaceae</taxon>
        <taxon>Cucurbiteae</taxon>
        <taxon>Cucurbita</taxon>
    </lineage>
</organism>
<dbReference type="Pfam" id="PF00069">
    <property type="entry name" value="Pkinase"/>
    <property type="match status" value="1"/>
</dbReference>
<dbReference type="RefSeq" id="XP_022949602.1">
    <property type="nucleotide sequence ID" value="XM_023093834.1"/>
</dbReference>
<dbReference type="Gene3D" id="1.10.510.10">
    <property type="entry name" value="Transferase(Phosphotransferase) domain 1"/>
    <property type="match status" value="1"/>
</dbReference>
<feature type="region of interest" description="Disordered" evidence="1">
    <location>
        <begin position="490"/>
        <end position="509"/>
    </location>
</feature>
<dbReference type="Gene3D" id="3.30.200.20">
    <property type="entry name" value="Phosphorylase Kinase, domain 1"/>
    <property type="match status" value="1"/>
</dbReference>
<dbReference type="GO" id="GO:0005524">
    <property type="term" value="F:ATP binding"/>
    <property type="evidence" value="ECO:0007669"/>
    <property type="project" value="InterPro"/>
</dbReference>
<dbReference type="AlphaFoldDB" id="A0A6J1GCK4"/>
<name>A0A6J1GCK4_CUCMO</name>
<dbReference type="PANTHER" id="PTHR45621">
    <property type="entry name" value="OS01G0588500 PROTEIN-RELATED"/>
    <property type="match status" value="1"/>
</dbReference>
<feature type="region of interest" description="Disordered" evidence="1">
    <location>
        <begin position="454"/>
        <end position="474"/>
    </location>
</feature>
<dbReference type="InterPro" id="IPR000719">
    <property type="entry name" value="Prot_kinase_dom"/>
</dbReference>
<protein>
    <submittedName>
        <fullName evidence="4">Probable serine/threonine-protein kinase PBL1</fullName>
    </submittedName>
</protein>
<dbReference type="InterPro" id="IPR011009">
    <property type="entry name" value="Kinase-like_dom_sf"/>
</dbReference>
<evidence type="ECO:0000256" key="1">
    <source>
        <dbReference type="SAM" id="MobiDB-lite"/>
    </source>
</evidence>
<keyword evidence="4" id="KW-0808">Transferase</keyword>
<accession>A0A6J1GCK4</accession>
<proteinExistence type="predicted"/>